<dbReference type="SUPFAM" id="SSF53383">
    <property type="entry name" value="PLP-dependent transferases"/>
    <property type="match status" value="1"/>
</dbReference>
<evidence type="ECO:0000313" key="5">
    <source>
        <dbReference type="Proteomes" id="UP000830167"/>
    </source>
</evidence>
<dbReference type="EMBL" id="CP089291">
    <property type="protein sequence ID" value="UOF89468.1"/>
    <property type="molecule type" value="Genomic_DNA"/>
</dbReference>
<organism evidence="4 5">
    <name type="scientific">Fodinisporobacter ferrooxydans</name>
    <dbReference type="NCBI Taxonomy" id="2901836"/>
    <lineage>
        <taxon>Bacteria</taxon>
        <taxon>Bacillati</taxon>
        <taxon>Bacillota</taxon>
        <taxon>Bacilli</taxon>
        <taxon>Bacillales</taxon>
        <taxon>Alicyclobacillaceae</taxon>
        <taxon>Fodinisporobacter</taxon>
    </lineage>
</organism>
<evidence type="ECO:0000256" key="1">
    <source>
        <dbReference type="ARBA" id="ARBA00001933"/>
    </source>
</evidence>
<feature type="domain" description="Aminotransferase class V" evidence="3">
    <location>
        <begin position="32"/>
        <end position="440"/>
    </location>
</feature>
<accession>A0ABY4CGC8</accession>
<dbReference type="Pfam" id="PF00266">
    <property type="entry name" value="Aminotran_5"/>
    <property type="match status" value="1"/>
</dbReference>
<gene>
    <name evidence="4" type="ORF">LSG31_16445</name>
</gene>
<comment type="cofactor">
    <cofactor evidence="1">
        <name>pyridoxal 5'-phosphate</name>
        <dbReference type="ChEBI" id="CHEBI:597326"/>
    </cofactor>
</comment>
<keyword evidence="5" id="KW-1185">Reference proteome</keyword>
<dbReference type="PANTHER" id="PTHR43586">
    <property type="entry name" value="CYSTEINE DESULFURASE"/>
    <property type="match status" value="1"/>
</dbReference>
<dbReference type="Gene3D" id="3.90.1150.10">
    <property type="entry name" value="Aspartate Aminotransferase, domain 1"/>
    <property type="match status" value="1"/>
</dbReference>
<dbReference type="InterPro" id="IPR015424">
    <property type="entry name" value="PyrdxlP-dep_Trfase"/>
</dbReference>
<evidence type="ECO:0000256" key="2">
    <source>
        <dbReference type="ARBA" id="ARBA00022898"/>
    </source>
</evidence>
<keyword evidence="4" id="KW-0808">Transferase</keyword>
<proteinExistence type="predicted"/>
<evidence type="ECO:0000259" key="3">
    <source>
        <dbReference type="Pfam" id="PF00266"/>
    </source>
</evidence>
<reference evidence="4" key="1">
    <citation type="submission" date="2021-12" db="EMBL/GenBank/DDBJ databases">
        <title>Alicyclobacillaceae gen. nov., sp. nov., isolated from chalcocite enrichment system.</title>
        <authorList>
            <person name="Jiang Z."/>
        </authorList>
    </citation>
    <scope>NUCLEOTIDE SEQUENCE</scope>
    <source>
        <strain evidence="4">MYW30-H2</strain>
    </source>
</reference>
<dbReference type="InterPro" id="IPR015421">
    <property type="entry name" value="PyrdxlP-dep_Trfase_major"/>
</dbReference>
<dbReference type="Proteomes" id="UP000830167">
    <property type="component" value="Chromosome"/>
</dbReference>
<dbReference type="RefSeq" id="WP_347436158.1">
    <property type="nucleotide sequence ID" value="NZ_CP089291.1"/>
</dbReference>
<keyword evidence="4" id="KW-0032">Aminotransferase</keyword>
<dbReference type="InterPro" id="IPR015422">
    <property type="entry name" value="PyrdxlP-dep_Trfase_small"/>
</dbReference>
<name>A0ABY4CGC8_9BACL</name>
<keyword evidence="2" id="KW-0663">Pyridoxal phosphate</keyword>
<dbReference type="PANTHER" id="PTHR43586:SF8">
    <property type="entry name" value="CYSTEINE DESULFURASE 1, CHLOROPLASTIC"/>
    <property type="match status" value="1"/>
</dbReference>
<evidence type="ECO:0000313" key="4">
    <source>
        <dbReference type="EMBL" id="UOF89468.1"/>
    </source>
</evidence>
<dbReference type="Gene3D" id="3.40.640.10">
    <property type="entry name" value="Type I PLP-dependent aspartate aminotransferase-like (Major domain)"/>
    <property type="match status" value="1"/>
</dbReference>
<dbReference type="GO" id="GO:0008483">
    <property type="term" value="F:transaminase activity"/>
    <property type="evidence" value="ECO:0007669"/>
    <property type="project" value="UniProtKB-KW"/>
</dbReference>
<sequence length="486" mass="54653">MGRLERYFKPFRNQTIGYHHTFVSPNGKKRMIYADWTASGRLYLPIEERISQVFGPLVGNTHSEASLTGAAMTNAYHEALQIIKHHVHANDHDVILNAGNGTTAVINKMQRILGLRVHEKFLGQVRLQEKPIVFLTHMEHHSNHISWEETIADVEIIQPTPNGLVDLKHFQYLLEKYKNRTVKIGSFTACSNVTGIQTPYHTMAKMLHEHGGICFVDFAASAPYVKIDMHPASPLEKLDGIFFSPHKFLGGPGTSGVMVFDSSLYKNTIPDQPGGGTVEFTDPWGGKLYASAIEMREDGGTPGFLQVIRTALCIRLKEAMGIENIEKREKELLHLLIKGMREIPGITVLGGHLEDRHGIVSFQAKDIHYNLFAKLLNDRFGIQVRGGCACAGPYGHYLLRLSRLQSKQIKAAIAAGDLSTKPGWVRISLHPIMTDKDVQTIVEGIAETVKNGNKWKEEYRYSAKTNEFTYVRQQTNQPMIEKMFRL</sequence>
<protein>
    <submittedName>
        <fullName evidence="4">Aminotransferase class V-fold PLP-dependent enzyme</fullName>
    </submittedName>
</protein>
<dbReference type="InterPro" id="IPR000192">
    <property type="entry name" value="Aminotrans_V_dom"/>
</dbReference>